<dbReference type="CDD" id="cd00310">
    <property type="entry name" value="ATP-synt_Fo_a_6"/>
    <property type="match status" value="1"/>
</dbReference>
<dbReference type="SUPFAM" id="SSF81336">
    <property type="entry name" value="F1F0 ATP synthase subunit A"/>
    <property type="match status" value="1"/>
</dbReference>
<dbReference type="HAMAP" id="MF_01393">
    <property type="entry name" value="ATP_synth_a_bact"/>
    <property type="match status" value="1"/>
</dbReference>
<evidence type="ECO:0000256" key="12">
    <source>
        <dbReference type="RuleBase" id="RU000483"/>
    </source>
</evidence>
<dbReference type="InterPro" id="IPR045082">
    <property type="entry name" value="ATP_syn_F0_a_bact/chloroplast"/>
</dbReference>
<keyword evidence="14" id="KW-1185">Reference proteome</keyword>
<organism evidence="13 14">
    <name type="scientific">Thalassovita mangrovi</name>
    <dbReference type="NCBI Taxonomy" id="2692236"/>
    <lineage>
        <taxon>Bacteria</taxon>
        <taxon>Pseudomonadati</taxon>
        <taxon>Pseudomonadota</taxon>
        <taxon>Alphaproteobacteria</taxon>
        <taxon>Rhodobacterales</taxon>
        <taxon>Roseobacteraceae</taxon>
        <taxon>Thalassovita</taxon>
    </lineage>
</organism>
<keyword evidence="7 11" id="KW-1133">Transmembrane helix</keyword>
<comment type="function">
    <text evidence="11 12">Key component of the proton channel; it plays a direct role in the translocation of protons across the membrane.</text>
</comment>
<keyword evidence="8 11" id="KW-0406">Ion transport</keyword>
<evidence type="ECO:0000313" key="13">
    <source>
        <dbReference type="EMBL" id="MYM57110.1"/>
    </source>
</evidence>
<reference evidence="13 14" key="1">
    <citation type="submission" date="2020-01" db="EMBL/GenBank/DDBJ databases">
        <authorList>
            <person name="Chen S."/>
        </authorList>
    </citation>
    <scope>NUCLEOTIDE SEQUENCE [LARGE SCALE GENOMIC DNA]</scope>
    <source>
        <strain evidence="13 14">GS-10</strain>
    </source>
</reference>
<keyword evidence="11" id="KW-1003">Cell membrane</keyword>
<evidence type="ECO:0000313" key="14">
    <source>
        <dbReference type="Proteomes" id="UP000479043"/>
    </source>
</evidence>
<feature type="transmembrane region" description="Helical" evidence="11">
    <location>
        <begin position="77"/>
        <end position="97"/>
    </location>
</feature>
<evidence type="ECO:0000256" key="4">
    <source>
        <dbReference type="ARBA" id="ARBA00022547"/>
    </source>
</evidence>
<evidence type="ECO:0000256" key="8">
    <source>
        <dbReference type="ARBA" id="ARBA00023065"/>
    </source>
</evidence>
<keyword evidence="4 11" id="KW-0138">CF(0)</keyword>
<dbReference type="RefSeq" id="WP_160975020.1">
    <property type="nucleotide sequence ID" value="NZ_WWEN01000009.1"/>
</dbReference>
<dbReference type="GO" id="GO:0046933">
    <property type="term" value="F:proton-transporting ATP synthase activity, rotational mechanism"/>
    <property type="evidence" value="ECO:0007669"/>
    <property type="project" value="UniProtKB-UniRule"/>
</dbReference>
<comment type="subcellular location">
    <subcellularLocation>
        <location evidence="11 12">Cell membrane</location>
        <topology evidence="11 12">Multi-pass membrane protein</topology>
    </subcellularLocation>
    <subcellularLocation>
        <location evidence="1">Membrane</location>
        <topology evidence="1">Multi-pass membrane protein</topology>
    </subcellularLocation>
</comment>
<feature type="transmembrane region" description="Helical" evidence="11">
    <location>
        <begin position="202"/>
        <end position="220"/>
    </location>
</feature>
<dbReference type="NCBIfam" id="TIGR01131">
    <property type="entry name" value="ATP_synt_6_or_A"/>
    <property type="match status" value="1"/>
</dbReference>
<evidence type="ECO:0000256" key="10">
    <source>
        <dbReference type="ARBA" id="ARBA00023310"/>
    </source>
</evidence>
<feature type="transmembrane region" description="Helical" evidence="11">
    <location>
        <begin position="20"/>
        <end position="41"/>
    </location>
</feature>
<evidence type="ECO:0000256" key="9">
    <source>
        <dbReference type="ARBA" id="ARBA00023136"/>
    </source>
</evidence>
<keyword evidence="10 11" id="KW-0066">ATP synthesis</keyword>
<dbReference type="Proteomes" id="UP000479043">
    <property type="component" value="Unassembled WGS sequence"/>
</dbReference>
<dbReference type="InterPro" id="IPR000568">
    <property type="entry name" value="ATP_synth_F0_asu"/>
</dbReference>
<dbReference type="Pfam" id="PF00119">
    <property type="entry name" value="ATP-synt_A"/>
    <property type="match status" value="1"/>
</dbReference>
<dbReference type="EMBL" id="WWEN01000009">
    <property type="protein sequence ID" value="MYM57110.1"/>
    <property type="molecule type" value="Genomic_DNA"/>
</dbReference>
<evidence type="ECO:0000256" key="5">
    <source>
        <dbReference type="ARBA" id="ARBA00022692"/>
    </source>
</evidence>
<proteinExistence type="inferred from homology"/>
<dbReference type="InterPro" id="IPR035908">
    <property type="entry name" value="F0_ATP_A_sf"/>
</dbReference>
<evidence type="ECO:0000256" key="7">
    <source>
        <dbReference type="ARBA" id="ARBA00022989"/>
    </source>
</evidence>
<evidence type="ECO:0000256" key="2">
    <source>
        <dbReference type="ARBA" id="ARBA00006810"/>
    </source>
</evidence>
<evidence type="ECO:0000256" key="3">
    <source>
        <dbReference type="ARBA" id="ARBA00022448"/>
    </source>
</evidence>
<keyword evidence="9 11" id="KW-0472">Membrane</keyword>
<dbReference type="GO" id="GO:0005886">
    <property type="term" value="C:plasma membrane"/>
    <property type="evidence" value="ECO:0007669"/>
    <property type="project" value="UniProtKB-SubCell"/>
</dbReference>
<dbReference type="Gene3D" id="1.20.120.220">
    <property type="entry name" value="ATP synthase, F0 complex, subunit A"/>
    <property type="match status" value="1"/>
</dbReference>
<gene>
    <name evidence="11 13" type="primary">atpB</name>
    <name evidence="13" type="ORF">GR167_17470</name>
</gene>
<comment type="similarity">
    <text evidence="2 11 12">Belongs to the ATPase A chain family.</text>
</comment>
<dbReference type="PANTHER" id="PTHR42823:SF3">
    <property type="entry name" value="ATP SYNTHASE SUBUNIT A, CHLOROPLASTIC"/>
    <property type="match status" value="1"/>
</dbReference>
<dbReference type="AlphaFoldDB" id="A0A6L8LRA1"/>
<evidence type="ECO:0000256" key="11">
    <source>
        <dbReference type="HAMAP-Rule" id="MF_01393"/>
    </source>
</evidence>
<protein>
    <recommendedName>
        <fullName evidence="11 12">ATP synthase subunit a</fullName>
    </recommendedName>
    <alternativeName>
        <fullName evidence="11">ATP synthase F0 sector subunit a</fullName>
    </alternativeName>
    <alternativeName>
        <fullName evidence="11">F-ATPase subunit 6</fullName>
    </alternativeName>
</protein>
<comment type="caution">
    <text evidence="13">The sequence shown here is derived from an EMBL/GenBank/DDBJ whole genome shotgun (WGS) entry which is preliminary data.</text>
</comment>
<keyword evidence="5 11" id="KW-0812">Transmembrane</keyword>
<dbReference type="PRINTS" id="PR00123">
    <property type="entry name" value="ATPASEA"/>
</dbReference>
<evidence type="ECO:0000256" key="1">
    <source>
        <dbReference type="ARBA" id="ARBA00004141"/>
    </source>
</evidence>
<evidence type="ECO:0000256" key="6">
    <source>
        <dbReference type="ARBA" id="ARBA00022781"/>
    </source>
</evidence>
<name>A0A6L8LRA1_9RHOB</name>
<keyword evidence="6 11" id="KW-0375">Hydrogen ion transport</keyword>
<dbReference type="GO" id="GO:0045259">
    <property type="term" value="C:proton-transporting ATP synthase complex"/>
    <property type="evidence" value="ECO:0007669"/>
    <property type="project" value="UniProtKB-KW"/>
</dbReference>
<accession>A0A6L8LRA1</accession>
<keyword evidence="3 11" id="KW-0813">Transport</keyword>
<feature type="transmembrane region" description="Helical" evidence="11">
    <location>
        <begin position="109"/>
        <end position="126"/>
    </location>
</feature>
<sequence>MDASPLAPDILFHLGPVPISRAVVTTWAIMAALAVFLKIALRRPTVDAGPVQAALEIVVTTIATQLREILGRDPWPFLPLLGSLFIFLVLANLAAVVPGASPPTGHIETPAALALIVFLSSHAYGIRARGGAKYLRHYLEPNPFLLPLNVLSELTRTFSLMIRLFGNMMSHEFVIAIVVFLAGLIVPIPFLLLGILIGIIQAYIFTVLATVYIAAAVGAVEA</sequence>
<dbReference type="PANTHER" id="PTHR42823">
    <property type="entry name" value="ATP SYNTHASE SUBUNIT A, CHLOROPLASTIC"/>
    <property type="match status" value="1"/>
</dbReference>
<feature type="transmembrane region" description="Helical" evidence="11">
    <location>
        <begin position="173"/>
        <end position="196"/>
    </location>
</feature>
<dbReference type="GO" id="GO:0042777">
    <property type="term" value="P:proton motive force-driven plasma membrane ATP synthesis"/>
    <property type="evidence" value="ECO:0007669"/>
    <property type="project" value="TreeGrafter"/>
</dbReference>